<name>A0A0J6FGN7_COCPO</name>
<gene>
    <name evidence="1" type="ORF">CPAG_05777</name>
</gene>
<protein>
    <submittedName>
        <fullName evidence="1">Uncharacterized protein</fullName>
    </submittedName>
</protein>
<reference evidence="1 2" key="1">
    <citation type="submission" date="2007-06" db="EMBL/GenBank/DDBJ databases">
        <title>The Genome Sequence of Coccidioides posadasii RMSCC_3488.</title>
        <authorList>
            <consortium name="Coccidioides Genome Resources Consortium"/>
            <consortium name="The Broad Institute Genome Sequencing Platform"/>
            <person name="Henn M.R."/>
            <person name="Sykes S."/>
            <person name="Young S."/>
            <person name="Jaffe D."/>
            <person name="Berlin A."/>
            <person name="Alvarez P."/>
            <person name="Butler J."/>
            <person name="Gnerre S."/>
            <person name="Grabherr M."/>
            <person name="Mauceli E."/>
            <person name="Brockman W."/>
            <person name="Kodira C."/>
            <person name="Alvarado L."/>
            <person name="Zeng Q."/>
            <person name="Crawford M."/>
            <person name="Antoine C."/>
            <person name="Devon K."/>
            <person name="Galgiani J."/>
            <person name="Orsborn K."/>
            <person name="Lewis M.L."/>
            <person name="Nusbaum C."/>
            <person name="Galagan J."/>
            <person name="Birren B."/>
        </authorList>
    </citation>
    <scope>NUCLEOTIDE SEQUENCE [LARGE SCALE GENOMIC DNA]</scope>
    <source>
        <strain evidence="1 2">RMSCC 3488</strain>
    </source>
</reference>
<dbReference type="EMBL" id="DS268111">
    <property type="protein sequence ID" value="KMM69463.1"/>
    <property type="molecule type" value="Genomic_DNA"/>
</dbReference>
<reference evidence="2" key="2">
    <citation type="journal article" date="2009" name="Genome Res.">
        <title>Comparative genomic analyses of the human fungal pathogens Coccidioides and their relatives.</title>
        <authorList>
            <person name="Sharpton T.J."/>
            <person name="Stajich J.E."/>
            <person name="Rounsley S.D."/>
            <person name="Gardner M.J."/>
            <person name="Wortman J.R."/>
            <person name="Jordar V.S."/>
            <person name="Maiti R."/>
            <person name="Kodira C.D."/>
            <person name="Neafsey D.E."/>
            <person name="Zeng Q."/>
            <person name="Hung C.-Y."/>
            <person name="McMahan C."/>
            <person name="Muszewska A."/>
            <person name="Grynberg M."/>
            <person name="Mandel M.A."/>
            <person name="Kellner E.M."/>
            <person name="Barker B.M."/>
            <person name="Galgiani J.N."/>
            <person name="Orbach M.J."/>
            <person name="Kirkland T.N."/>
            <person name="Cole G.T."/>
            <person name="Henn M.R."/>
            <person name="Birren B.W."/>
            <person name="Taylor J.W."/>
        </authorList>
    </citation>
    <scope>NUCLEOTIDE SEQUENCE [LARGE SCALE GENOMIC DNA]</scope>
    <source>
        <strain evidence="2">RMSCC 3488</strain>
    </source>
</reference>
<evidence type="ECO:0000313" key="2">
    <source>
        <dbReference type="Proteomes" id="UP000054567"/>
    </source>
</evidence>
<accession>A0A0J6FGN7</accession>
<evidence type="ECO:0000313" key="1">
    <source>
        <dbReference type="EMBL" id="KMM69463.1"/>
    </source>
</evidence>
<organism evidence="1 2">
    <name type="scientific">Coccidioides posadasii RMSCC 3488</name>
    <dbReference type="NCBI Taxonomy" id="454284"/>
    <lineage>
        <taxon>Eukaryota</taxon>
        <taxon>Fungi</taxon>
        <taxon>Dikarya</taxon>
        <taxon>Ascomycota</taxon>
        <taxon>Pezizomycotina</taxon>
        <taxon>Eurotiomycetes</taxon>
        <taxon>Eurotiomycetidae</taxon>
        <taxon>Onygenales</taxon>
        <taxon>Onygenaceae</taxon>
        <taxon>Coccidioides</taxon>
    </lineage>
</organism>
<dbReference type="Proteomes" id="UP000054567">
    <property type="component" value="Unassembled WGS sequence"/>
</dbReference>
<sequence>MPLRLITVDDVLEIRLLMHCFKLRKYPMRCCRSWVRRILSGLRRSSFFYGKARILGKNSSSVEPIARTLPSGMASSSQDDKIERVDRWCPYKQEGSRIVRLYVFRDSLIETTTKTMSCCADASR</sequence>
<reference evidence="2" key="3">
    <citation type="journal article" date="2010" name="Genome Res.">
        <title>Population genomic sequencing of Coccidioides fungi reveals recent hybridization and transposon control.</title>
        <authorList>
            <person name="Neafsey D.E."/>
            <person name="Barker B.M."/>
            <person name="Sharpton T.J."/>
            <person name="Stajich J.E."/>
            <person name="Park D.J."/>
            <person name="Whiston E."/>
            <person name="Hung C.-Y."/>
            <person name="McMahan C."/>
            <person name="White J."/>
            <person name="Sykes S."/>
            <person name="Heiman D."/>
            <person name="Young S."/>
            <person name="Zeng Q."/>
            <person name="Abouelleil A."/>
            <person name="Aftuck L."/>
            <person name="Bessette D."/>
            <person name="Brown A."/>
            <person name="FitzGerald M."/>
            <person name="Lui A."/>
            <person name="Macdonald J.P."/>
            <person name="Priest M."/>
            <person name="Orbach M.J."/>
            <person name="Galgiani J.N."/>
            <person name="Kirkland T.N."/>
            <person name="Cole G.T."/>
            <person name="Birren B.W."/>
            <person name="Henn M.R."/>
            <person name="Taylor J.W."/>
            <person name="Rounsley S.D."/>
        </authorList>
    </citation>
    <scope>NUCLEOTIDE SEQUENCE [LARGE SCALE GENOMIC DNA]</scope>
    <source>
        <strain evidence="2">RMSCC 3488</strain>
    </source>
</reference>
<dbReference type="VEuPathDB" id="FungiDB:CPAG_05777"/>
<proteinExistence type="predicted"/>
<dbReference type="AlphaFoldDB" id="A0A0J6FGN7"/>